<dbReference type="Pfam" id="PF04389">
    <property type="entry name" value="Peptidase_M28"/>
    <property type="match status" value="1"/>
</dbReference>
<dbReference type="SUPFAM" id="SSF53187">
    <property type="entry name" value="Zn-dependent exopeptidases"/>
    <property type="match status" value="1"/>
</dbReference>
<protein>
    <submittedName>
        <fullName evidence="2">Aminoacyl-histidine dipeptidase</fullName>
    </submittedName>
</protein>
<proteinExistence type="predicted"/>
<organism evidence="2 3">
    <name type="scientific">Helicobacter enhydrae</name>
    <dbReference type="NCBI Taxonomy" id="222136"/>
    <lineage>
        <taxon>Bacteria</taxon>
        <taxon>Pseudomonadati</taxon>
        <taxon>Campylobacterota</taxon>
        <taxon>Epsilonproteobacteria</taxon>
        <taxon>Campylobacterales</taxon>
        <taxon>Helicobacteraceae</taxon>
        <taxon>Helicobacter</taxon>
    </lineage>
</organism>
<reference evidence="3" key="1">
    <citation type="submission" date="2016-07" db="EMBL/GenBank/DDBJ databases">
        <authorList>
            <person name="Florea S."/>
            <person name="Webb J.S."/>
            <person name="Jaromczyk J."/>
            <person name="Schardl C.L."/>
        </authorList>
    </citation>
    <scope>NUCLEOTIDE SEQUENCE [LARGE SCALE GENOMIC DNA]</scope>
    <source>
        <strain evidence="3">MIT 01-6242</strain>
    </source>
</reference>
<dbReference type="InterPro" id="IPR007484">
    <property type="entry name" value="Peptidase_M28"/>
</dbReference>
<evidence type="ECO:0000313" key="3">
    <source>
        <dbReference type="Proteomes" id="UP000092884"/>
    </source>
</evidence>
<dbReference type="AlphaFoldDB" id="A0A1B1U6J6"/>
<name>A0A1B1U6J6_9HELI</name>
<dbReference type="GO" id="GO:0005829">
    <property type="term" value="C:cytosol"/>
    <property type="evidence" value="ECO:0007669"/>
    <property type="project" value="TreeGrafter"/>
</dbReference>
<dbReference type="Gene3D" id="3.40.630.10">
    <property type="entry name" value="Zn peptidases"/>
    <property type="match status" value="2"/>
</dbReference>
<dbReference type="GO" id="GO:0006508">
    <property type="term" value="P:proteolysis"/>
    <property type="evidence" value="ECO:0007669"/>
    <property type="project" value="InterPro"/>
</dbReference>
<keyword evidence="3" id="KW-1185">Reference proteome</keyword>
<dbReference type="RefSeq" id="WP_066341125.1">
    <property type="nucleotide sequence ID" value="NZ_CP016503.1"/>
</dbReference>
<dbReference type="InterPro" id="IPR001160">
    <property type="entry name" value="Peptidase_M20C"/>
</dbReference>
<dbReference type="EMBL" id="CP016503">
    <property type="protein sequence ID" value="ANV98413.1"/>
    <property type="molecule type" value="Genomic_DNA"/>
</dbReference>
<dbReference type="PANTHER" id="PTHR43501">
    <property type="entry name" value="CYTOSOL NON-SPECIFIC DIPEPTIDASE"/>
    <property type="match status" value="1"/>
</dbReference>
<accession>A0A1B1U6J6</accession>
<evidence type="ECO:0000259" key="1">
    <source>
        <dbReference type="Pfam" id="PF04389"/>
    </source>
</evidence>
<sequence>MQEVIEYFEAICQIPHCSFDTQQMREFIVDFALENQCEVKVDSVGNIHAYKGNPTLCLQSHYDMVCMGEAPRVEMYEDEGYLKAKNSSLGADNGIGVAIMLVALKRFQNIECLFTNDEEVGLVGANGLEHRLIAKNLLNLDCENEEDVTISCAGGVDVFAQMPYGYQKKTGSLYEVEVVGLRGGHSGVDIVTNPTNAIKTLASFIAKNGGEIIEFNGGERINSIPKYAKAKVIFPHQMEEGKNIELRFLGVQEVDVCDHSQRLLQMINSFAHGLRSYDLTLGIVKTSINLAMVKMQDKMIRLELFARSNEADGLYQIEFETLEFFKAFGCMVQSDNFYLPWEAKESAFAHQVLDAMHVSIPTAKFYAIHAGLECGVIGAKQEGLECCSIGPNIYNPHSTSERCEIRSVEKIARVVFDLIGANENTIESQKSMN</sequence>
<dbReference type="STRING" id="222136.BBW65_06215"/>
<evidence type="ECO:0000313" key="2">
    <source>
        <dbReference type="EMBL" id="ANV98413.1"/>
    </source>
</evidence>
<feature type="domain" description="Peptidase M28" evidence="1">
    <location>
        <begin position="53"/>
        <end position="129"/>
    </location>
</feature>
<dbReference type="PRINTS" id="PR00934">
    <property type="entry name" value="XHISDIPTASE"/>
</dbReference>
<dbReference type="OrthoDB" id="9773892at2"/>
<dbReference type="Proteomes" id="UP000092884">
    <property type="component" value="Chromosome"/>
</dbReference>
<dbReference type="KEGG" id="het:BBW65_06215"/>
<dbReference type="PANTHER" id="PTHR43501:SF1">
    <property type="entry name" value="CYTOSOL NON-SPECIFIC DIPEPTIDASE"/>
    <property type="match status" value="1"/>
</dbReference>
<gene>
    <name evidence="2" type="ORF">BBW65_06215</name>
</gene>
<dbReference type="GO" id="GO:0070573">
    <property type="term" value="F:metallodipeptidase activity"/>
    <property type="evidence" value="ECO:0007669"/>
    <property type="project" value="TreeGrafter"/>
</dbReference>